<evidence type="ECO:0000256" key="2">
    <source>
        <dbReference type="SAM" id="Phobius"/>
    </source>
</evidence>
<dbReference type="InterPro" id="IPR036938">
    <property type="entry name" value="PAP2/HPO_sf"/>
</dbReference>
<dbReference type="RefSeq" id="WP_353708604.1">
    <property type="nucleotide sequence ID" value="NZ_CP159290.1"/>
</dbReference>
<keyword evidence="2" id="KW-1133">Transmembrane helix</keyword>
<dbReference type="AlphaFoldDB" id="A0AAU8G2C6"/>
<feature type="transmembrane region" description="Helical" evidence="2">
    <location>
        <begin position="72"/>
        <end position="89"/>
    </location>
</feature>
<keyword evidence="2" id="KW-0472">Membrane</keyword>
<reference evidence="4" key="1">
    <citation type="submission" date="2024-06" db="EMBL/GenBank/DDBJ databases">
        <title>Complete genome sequence of the cellulolytic actinobacterium, Cellulosimicrobium ES-005.</title>
        <authorList>
            <person name="Matthews C.T."/>
            <person name="Underwood K.D."/>
            <person name="Ghanchi K.M."/>
            <person name="Fields S.D."/>
            <person name="Gardner S.G."/>
        </authorList>
    </citation>
    <scope>NUCLEOTIDE SEQUENCE</scope>
    <source>
        <strain evidence="4">ES-005</strain>
    </source>
</reference>
<organism evidence="4">
    <name type="scientific">Cellulosimicrobium sp. ES-005</name>
    <dbReference type="NCBI Taxonomy" id="3163031"/>
    <lineage>
        <taxon>Bacteria</taxon>
        <taxon>Bacillati</taxon>
        <taxon>Actinomycetota</taxon>
        <taxon>Actinomycetes</taxon>
        <taxon>Micrococcales</taxon>
        <taxon>Promicromonosporaceae</taxon>
        <taxon>Cellulosimicrobium</taxon>
    </lineage>
</organism>
<gene>
    <name evidence="4" type="ORF">ABRQ22_03530</name>
</gene>
<feature type="transmembrane region" description="Helical" evidence="2">
    <location>
        <begin position="158"/>
        <end position="180"/>
    </location>
</feature>
<feature type="transmembrane region" description="Helical" evidence="2">
    <location>
        <begin position="186"/>
        <end position="204"/>
    </location>
</feature>
<sequence>MSTSGAPDPVPPRPRSSALLVLLALVVAVFVALWAASHLTVAGQQADAGAFRTLAPLHDAGRDLAGALRRGLPVACAAVVAVLGVVALVRRAWRDLLAAVLVVLGTVGIALGLREVLVRPDLGEHGYAYQTFPSGHVAVVGGLCVAIWLLWPWPTSRAVAGWAGLVVTAVAALASVVTYAHRPSDVVGSLLVAAAVTVAVVWLLDVPRGAGTASARPGGPPVLPDGTTGSPRVSDPSA</sequence>
<feature type="transmembrane region" description="Helical" evidence="2">
    <location>
        <begin position="96"/>
        <end position="113"/>
    </location>
</feature>
<protein>
    <submittedName>
        <fullName evidence="4">Phosphatase PAP2 family protein</fullName>
    </submittedName>
</protein>
<keyword evidence="2" id="KW-0812">Transmembrane</keyword>
<feature type="compositionally biased region" description="Polar residues" evidence="1">
    <location>
        <begin position="227"/>
        <end position="238"/>
    </location>
</feature>
<feature type="transmembrane region" description="Helical" evidence="2">
    <location>
        <begin position="133"/>
        <end position="151"/>
    </location>
</feature>
<feature type="domain" description="Phosphatidic acid phosphatase type 2/haloperoxidase" evidence="3">
    <location>
        <begin position="129"/>
        <end position="203"/>
    </location>
</feature>
<name>A0AAU8G2C6_9MICO</name>
<dbReference type="SUPFAM" id="SSF48317">
    <property type="entry name" value="Acid phosphatase/Vanadium-dependent haloperoxidase"/>
    <property type="match status" value="1"/>
</dbReference>
<evidence type="ECO:0000259" key="3">
    <source>
        <dbReference type="Pfam" id="PF01569"/>
    </source>
</evidence>
<accession>A0AAU8G2C6</accession>
<dbReference type="Pfam" id="PF01569">
    <property type="entry name" value="PAP2"/>
    <property type="match status" value="1"/>
</dbReference>
<feature type="region of interest" description="Disordered" evidence="1">
    <location>
        <begin position="210"/>
        <end position="238"/>
    </location>
</feature>
<evidence type="ECO:0000313" key="4">
    <source>
        <dbReference type="EMBL" id="XCH30770.1"/>
    </source>
</evidence>
<proteinExistence type="predicted"/>
<evidence type="ECO:0000256" key="1">
    <source>
        <dbReference type="SAM" id="MobiDB-lite"/>
    </source>
</evidence>
<dbReference type="Gene3D" id="1.20.144.10">
    <property type="entry name" value="Phosphatidic acid phosphatase type 2/haloperoxidase"/>
    <property type="match status" value="1"/>
</dbReference>
<dbReference type="EMBL" id="CP159290">
    <property type="protein sequence ID" value="XCH30770.1"/>
    <property type="molecule type" value="Genomic_DNA"/>
</dbReference>
<dbReference type="InterPro" id="IPR000326">
    <property type="entry name" value="PAP2/HPO"/>
</dbReference>